<accession>A0ABD0QQG5</accession>
<comment type="caution">
    <text evidence="2">The sequence shown here is derived from an EMBL/GenBank/DDBJ whole genome shotgun (WGS) entry which is preliminary data.</text>
</comment>
<organism evidence="2 3">
    <name type="scientific">Cirrhinus mrigala</name>
    <name type="common">Mrigala</name>
    <dbReference type="NCBI Taxonomy" id="683832"/>
    <lineage>
        <taxon>Eukaryota</taxon>
        <taxon>Metazoa</taxon>
        <taxon>Chordata</taxon>
        <taxon>Craniata</taxon>
        <taxon>Vertebrata</taxon>
        <taxon>Euteleostomi</taxon>
        <taxon>Actinopterygii</taxon>
        <taxon>Neopterygii</taxon>
        <taxon>Teleostei</taxon>
        <taxon>Ostariophysi</taxon>
        <taxon>Cypriniformes</taxon>
        <taxon>Cyprinidae</taxon>
        <taxon>Labeoninae</taxon>
        <taxon>Labeonini</taxon>
        <taxon>Cirrhinus</taxon>
    </lineage>
</organism>
<dbReference type="Proteomes" id="UP001529510">
    <property type="component" value="Unassembled WGS sequence"/>
</dbReference>
<evidence type="ECO:0000313" key="3">
    <source>
        <dbReference type="Proteomes" id="UP001529510"/>
    </source>
</evidence>
<dbReference type="PANTHER" id="PTHR47773:SF1">
    <property type="entry name" value="C2H2-TYPE DOMAIN-CONTAINING PROTEIN"/>
    <property type="match status" value="1"/>
</dbReference>
<reference evidence="2 3" key="1">
    <citation type="submission" date="2024-05" db="EMBL/GenBank/DDBJ databases">
        <title>Genome sequencing and assembly of Indian major carp, Cirrhinus mrigala (Hamilton, 1822).</title>
        <authorList>
            <person name="Mohindra V."/>
            <person name="Chowdhury L.M."/>
            <person name="Lal K."/>
            <person name="Jena J.K."/>
        </authorList>
    </citation>
    <scope>NUCLEOTIDE SEQUENCE [LARGE SCALE GENOMIC DNA]</scope>
    <source>
        <strain evidence="2">CM1030</strain>
        <tissue evidence="2">Blood</tissue>
    </source>
</reference>
<protein>
    <submittedName>
        <fullName evidence="2">Uncharacterized protein</fullName>
    </submittedName>
</protein>
<feature type="region of interest" description="Disordered" evidence="1">
    <location>
        <begin position="122"/>
        <end position="144"/>
    </location>
</feature>
<name>A0ABD0QQG5_CIRMR</name>
<proteinExistence type="predicted"/>
<gene>
    <name evidence="2" type="ORF">M9458_015460</name>
</gene>
<dbReference type="EMBL" id="JAMKFB020000007">
    <property type="protein sequence ID" value="KAL0188361.1"/>
    <property type="molecule type" value="Genomic_DNA"/>
</dbReference>
<evidence type="ECO:0000256" key="1">
    <source>
        <dbReference type="SAM" id="MobiDB-lite"/>
    </source>
</evidence>
<sequence length="319" mass="34708">MVPKPGDPAEASLVQKLKFSKRYSAAHLVDSRKNRLMYCLIKQLWLHPGCGGKAQGLPLKHQITKMYQRVQQRVTVDDAELSKLGIPILKINSKCVSEFIRRQEALSATNVTDQGLAVLRRHQSVSRTSQPPAVELPDERPHTSRPAVQYEVTASLAGTRNLKPRLPHLLPVPPTQLLPAPVHTIPAGLQPTDTSSQLIGAPLTETPVVSLTHTSVPRPSASVPAPPVPALSPARSTIYKRKKAEHSGVGYPATVKVYICALCGQPTQGHKKYKKKSYCESSKASTSKDLAGQTFVNFEDFKKAVDIVLGSQSQASESV</sequence>
<evidence type="ECO:0000313" key="2">
    <source>
        <dbReference type="EMBL" id="KAL0188361.1"/>
    </source>
</evidence>
<dbReference type="PANTHER" id="PTHR47773">
    <property type="entry name" value="SI:DKEY-9I5.2-RELATED"/>
    <property type="match status" value="1"/>
</dbReference>
<keyword evidence="3" id="KW-1185">Reference proteome</keyword>
<dbReference type="AlphaFoldDB" id="A0ABD0QQG5"/>